<comment type="caution">
    <text evidence="2">The sequence shown here is derived from an EMBL/GenBank/DDBJ whole genome shotgun (WGS) entry which is preliminary data.</text>
</comment>
<sequence length="88" mass="9829">MSQTDGTSEGWDLPGVHPAHPAVLPAPKEAEDLDLKLPQPPPLPQQQKPRRPNKRGPPNPRPLPDKSQKLEDNEQRPDEAENNQPVIR</sequence>
<keyword evidence="3" id="KW-1185">Reference proteome</keyword>
<evidence type="ECO:0000313" key="3">
    <source>
        <dbReference type="Proteomes" id="UP000770717"/>
    </source>
</evidence>
<dbReference type="AlphaFoldDB" id="A0A8J6BIL4"/>
<organism evidence="2 3">
    <name type="scientific">Eleutherodactylus coqui</name>
    <name type="common">Puerto Rican coqui</name>
    <dbReference type="NCBI Taxonomy" id="57060"/>
    <lineage>
        <taxon>Eukaryota</taxon>
        <taxon>Metazoa</taxon>
        <taxon>Chordata</taxon>
        <taxon>Craniata</taxon>
        <taxon>Vertebrata</taxon>
        <taxon>Euteleostomi</taxon>
        <taxon>Amphibia</taxon>
        <taxon>Batrachia</taxon>
        <taxon>Anura</taxon>
        <taxon>Neobatrachia</taxon>
        <taxon>Hyloidea</taxon>
        <taxon>Eleutherodactylidae</taxon>
        <taxon>Eleutherodactylinae</taxon>
        <taxon>Eleutherodactylus</taxon>
        <taxon>Eleutherodactylus</taxon>
    </lineage>
</organism>
<evidence type="ECO:0000256" key="1">
    <source>
        <dbReference type="SAM" id="MobiDB-lite"/>
    </source>
</evidence>
<evidence type="ECO:0000313" key="2">
    <source>
        <dbReference type="EMBL" id="KAG9460693.1"/>
    </source>
</evidence>
<feature type="region of interest" description="Disordered" evidence="1">
    <location>
        <begin position="1"/>
        <end position="88"/>
    </location>
</feature>
<accession>A0A8J6BIL4</accession>
<name>A0A8J6BIL4_ELECQ</name>
<dbReference type="EMBL" id="WNTK01046310">
    <property type="protein sequence ID" value="KAG9460693.1"/>
    <property type="molecule type" value="Genomic_DNA"/>
</dbReference>
<feature type="compositionally biased region" description="Basic and acidic residues" evidence="1">
    <location>
        <begin position="63"/>
        <end position="79"/>
    </location>
</feature>
<proteinExistence type="predicted"/>
<dbReference type="Proteomes" id="UP000770717">
    <property type="component" value="Unassembled WGS sequence"/>
</dbReference>
<feature type="compositionally biased region" description="Low complexity" evidence="1">
    <location>
        <begin position="14"/>
        <end position="27"/>
    </location>
</feature>
<gene>
    <name evidence="2" type="ORF">GDO78_020113</name>
</gene>
<reference evidence="2" key="1">
    <citation type="thesis" date="2020" institute="ProQuest LLC" country="789 East Eisenhower Parkway, Ann Arbor, MI, USA">
        <title>Comparative Genomics and Chromosome Evolution.</title>
        <authorList>
            <person name="Mudd A.B."/>
        </authorList>
    </citation>
    <scope>NUCLEOTIDE SEQUENCE</scope>
    <source>
        <strain evidence="2">HN-11 Male</strain>
        <tissue evidence="2">Kidney and liver</tissue>
    </source>
</reference>
<protein>
    <submittedName>
        <fullName evidence="2">Uncharacterized protein</fullName>
    </submittedName>
</protein>